<dbReference type="GO" id="GO:0004697">
    <property type="term" value="F:diacylglycerol-dependent serine/threonine kinase activity"/>
    <property type="evidence" value="ECO:0007669"/>
    <property type="project" value="UniProtKB-EC"/>
</dbReference>
<dbReference type="PROSITE" id="PS50011">
    <property type="entry name" value="PROTEIN_KINASE_DOM"/>
    <property type="match status" value="1"/>
</dbReference>
<comment type="catalytic activity">
    <reaction evidence="15">
        <text>L-threonyl-[protein] + ATP = O-phospho-L-threonyl-[protein] + ADP + H(+)</text>
        <dbReference type="Rhea" id="RHEA:46608"/>
        <dbReference type="Rhea" id="RHEA-COMP:11060"/>
        <dbReference type="Rhea" id="RHEA-COMP:11605"/>
        <dbReference type="ChEBI" id="CHEBI:15378"/>
        <dbReference type="ChEBI" id="CHEBI:30013"/>
        <dbReference type="ChEBI" id="CHEBI:30616"/>
        <dbReference type="ChEBI" id="CHEBI:61977"/>
        <dbReference type="ChEBI" id="CHEBI:456216"/>
        <dbReference type="EC" id="2.7.11.13"/>
    </reaction>
</comment>
<evidence type="ECO:0000256" key="4">
    <source>
        <dbReference type="ARBA" id="ARBA00012429"/>
    </source>
</evidence>
<dbReference type="PROSITE" id="PS00107">
    <property type="entry name" value="PROTEIN_KINASE_ATP"/>
    <property type="match status" value="1"/>
</dbReference>
<dbReference type="FunFam" id="3.30.200.20:FF:000321">
    <property type="entry name" value="serine/threonine-protein kinase N3 isoform X1"/>
    <property type="match status" value="1"/>
</dbReference>
<keyword evidence="13 21" id="KW-0175">Coiled coil</keyword>
<name>A0A452QNV5_URSAM</name>
<dbReference type="SMART" id="SM00220">
    <property type="entry name" value="S_TKc"/>
    <property type="match status" value="1"/>
</dbReference>
<reference evidence="28" key="3">
    <citation type="submission" date="2025-09" db="UniProtKB">
        <authorList>
            <consortium name="Ensembl"/>
        </authorList>
    </citation>
    <scope>IDENTIFICATION</scope>
</reference>
<sequence>MCVGAGRRGPGRGPVSAHLWGSFQDHRGMWGLDTRWGSLDEKEVIRRAIQKELKIKEGVENLRRVATDRRQLGHVQELLRSSNRRLEQLHGELRALHARILLPEPVAPGPQPPSEQPRARLLEALQRQLHVELKVKQGAENMTHTYAHGTPKERKLLVAAQQMLRDSQLKVALLRMKISSLEASGSPEPGPEPLAEELRHRLRIEAAVAEGAKNVVKLLGGQRTQDRKALAEAQAQLQESSQKLDLLRLALGQLLEGLPSAHPLRGRVARELRTAVSGNPQPSGVLVKPTALTGTLEVRLLGCEQLLTAVPGRSPAAALAGSPSQGWLRGRAKPQRGGGDLATEVLAVLKVDNRVVGQTGWGPVAKQSWDQTFIVPLERARELEIGVHWRDWRQLCGVAFLRLEDFLDNACHQLSLSLVPQGLLFAQVTFCDPVIERRPRLRRQKRIFSKRRGQDFLRASQMNLSMAAWGRLVMSLLPPCSSPSTISPPKVCPQTPAPPRGAAEPASPSNFPPKKSPLGEETRPPPKPPRLYLPREPTPEEIPVRGCPALVPGGFPCPLSCRKPPRLQDFRCLAVLGRGHFGKVLLVQFKGTGKYYAIKALKKQEVLSRDEIESLYCEKRILEAVGRTGHPFLLSLLACFQTSSHTCFVTEFAPGGDLMMQIHEDVFPEPQARFYLACVVLGLQFLHEKKIIYRDLKLDNLLLDAQGFLKIADFGLCKEGIGFGDRTSTFCGTPEFLAPEVLTQEAYTRAVDWWGLGVLLYEMLVGECPFPGDTEEEVFDCIVNADAPYPRFLSVQGLELIQKLLQKCPEQRLGGGEQDAEEIKTQPFFRTTDWQALLARTVQPPFQPTLCGPTDLRYFEGEFTGLPPALTPPDPRCPLTARQQAAFRDFDFVSEGFLGP</sequence>
<keyword evidence="7" id="KW-0597">Phosphoprotein</keyword>
<keyword evidence="11" id="KW-0418">Kinase</keyword>
<dbReference type="PROSITE" id="PS51860">
    <property type="entry name" value="REM_1"/>
    <property type="match status" value="3"/>
</dbReference>
<evidence type="ECO:0000256" key="1">
    <source>
        <dbReference type="ARBA" id="ARBA00004123"/>
    </source>
</evidence>
<dbReference type="Gene3D" id="1.10.510.10">
    <property type="entry name" value="Transferase(Phosphotransferase) domain 1"/>
    <property type="match status" value="1"/>
</dbReference>
<dbReference type="GO" id="GO:0007165">
    <property type="term" value="P:signal transduction"/>
    <property type="evidence" value="ECO:0007669"/>
    <property type="project" value="InterPro"/>
</dbReference>
<feature type="region of interest" description="Disordered" evidence="24">
    <location>
        <begin position="487"/>
        <end position="537"/>
    </location>
</feature>
<evidence type="ECO:0000259" key="25">
    <source>
        <dbReference type="PROSITE" id="PS50011"/>
    </source>
</evidence>
<dbReference type="Pfam" id="PF00069">
    <property type="entry name" value="Pkinase"/>
    <property type="match status" value="1"/>
</dbReference>
<keyword evidence="12 22" id="KW-0067">ATP-binding</keyword>
<evidence type="ECO:0000256" key="9">
    <source>
        <dbReference type="ARBA" id="ARBA00022737"/>
    </source>
</evidence>
<dbReference type="PROSITE" id="PS51285">
    <property type="entry name" value="AGC_KINASE_CTER"/>
    <property type="match status" value="1"/>
</dbReference>
<evidence type="ECO:0000256" key="14">
    <source>
        <dbReference type="ARBA" id="ARBA00023242"/>
    </source>
</evidence>
<evidence type="ECO:0000313" key="29">
    <source>
        <dbReference type="Proteomes" id="UP000291022"/>
    </source>
</evidence>
<feature type="binding site" evidence="22">
    <location>
        <position position="599"/>
    </location>
    <ligand>
        <name>ATP</name>
        <dbReference type="ChEBI" id="CHEBI:30616"/>
    </ligand>
</feature>
<evidence type="ECO:0000313" key="28">
    <source>
        <dbReference type="Ensembl" id="ENSUAMP00000007109.1"/>
    </source>
</evidence>
<dbReference type="GO" id="GO:0005634">
    <property type="term" value="C:nucleus"/>
    <property type="evidence" value="ECO:0007669"/>
    <property type="project" value="UniProtKB-SubCell"/>
</dbReference>
<keyword evidence="14" id="KW-0539">Nucleus</keyword>
<dbReference type="InterPro" id="IPR036274">
    <property type="entry name" value="HR1_rpt_sf"/>
</dbReference>
<comment type="subcellular location">
    <subcellularLocation>
        <location evidence="2">Cytoplasm</location>
        <location evidence="2">Perinuclear region</location>
    </subcellularLocation>
    <subcellularLocation>
        <location evidence="1">Nucleus</location>
    </subcellularLocation>
</comment>
<keyword evidence="5" id="KW-0963">Cytoplasm</keyword>
<evidence type="ECO:0000256" key="6">
    <source>
        <dbReference type="ARBA" id="ARBA00022527"/>
    </source>
</evidence>
<evidence type="ECO:0000256" key="10">
    <source>
        <dbReference type="ARBA" id="ARBA00022741"/>
    </source>
</evidence>
<evidence type="ECO:0000256" key="11">
    <source>
        <dbReference type="ARBA" id="ARBA00022777"/>
    </source>
</evidence>
<dbReference type="Pfam" id="PF02185">
    <property type="entry name" value="HR1"/>
    <property type="match status" value="3"/>
</dbReference>
<dbReference type="FunFam" id="1.10.287.160:FF:000003">
    <property type="entry name" value="Putative serine/threonine-protein kinase N2"/>
    <property type="match status" value="1"/>
</dbReference>
<dbReference type="SUPFAM" id="SSF56112">
    <property type="entry name" value="Protein kinase-like (PK-like)"/>
    <property type="match status" value="1"/>
</dbReference>
<reference evidence="28" key="2">
    <citation type="submission" date="2025-08" db="UniProtKB">
        <authorList>
            <consortium name="Ensembl"/>
        </authorList>
    </citation>
    <scope>IDENTIFICATION</scope>
</reference>
<dbReference type="InterPro" id="IPR017441">
    <property type="entry name" value="Protein_kinase_ATP_BS"/>
</dbReference>
<feature type="coiled-coil region" evidence="23">
    <location>
        <begin position="223"/>
        <end position="250"/>
    </location>
</feature>
<dbReference type="GO" id="GO:0010631">
    <property type="term" value="P:epithelial cell migration"/>
    <property type="evidence" value="ECO:0007669"/>
    <property type="project" value="Ensembl"/>
</dbReference>
<evidence type="ECO:0000256" key="16">
    <source>
        <dbReference type="ARBA" id="ARBA00047470"/>
    </source>
</evidence>
<feature type="domain" description="REM-1" evidence="27">
    <location>
        <begin position="25"/>
        <end position="102"/>
    </location>
</feature>
<dbReference type="PROSITE" id="PS00108">
    <property type="entry name" value="PROTEIN_KINASE_ST"/>
    <property type="match status" value="1"/>
</dbReference>
<dbReference type="GO" id="GO:0048471">
    <property type="term" value="C:perinuclear region of cytoplasm"/>
    <property type="evidence" value="ECO:0007669"/>
    <property type="project" value="UniProtKB-SubCell"/>
</dbReference>
<dbReference type="FunFam" id="1.10.287.160:FF:000002">
    <property type="entry name" value="Putative serine/threonine-protein kinase N2"/>
    <property type="match status" value="1"/>
</dbReference>
<dbReference type="Proteomes" id="UP000291022">
    <property type="component" value="Unassembled WGS sequence"/>
</dbReference>
<dbReference type="InterPro" id="IPR035892">
    <property type="entry name" value="C2_domain_sf"/>
</dbReference>
<feature type="domain" description="REM-1" evidence="27">
    <location>
        <begin position="107"/>
        <end position="187"/>
    </location>
</feature>
<dbReference type="Pfam" id="PF00433">
    <property type="entry name" value="Pkinase_C"/>
    <property type="match status" value="1"/>
</dbReference>
<evidence type="ECO:0000256" key="24">
    <source>
        <dbReference type="SAM" id="MobiDB-lite"/>
    </source>
</evidence>
<evidence type="ECO:0000256" key="19">
    <source>
        <dbReference type="ARBA" id="ARBA00075654"/>
    </source>
</evidence>
<dbReference type="InterPro" id="IPR037313">
    <property type="entry name" value="PKN_HR1_1"/>
</dbReference>
<comment type="function">
    <text evidence="17">Contributes to invasiveness in malignant prostate cancer.</text>
</comment>
<organism evidence="28 29">
    <name type="scientific">Ursus americanus</name>
    <name type="common">American black bear</name>
    <name type="synonym">Euarctos americanus</name>
    <dbReference type="NCBI Taxonomy" id="9643"/>
    <lineage>
        <taxon>Eukaryota</taxon>
        <taxon>Metazoa</taxon>
        <taxon>Chordata</taxon>
        <taxon>Craniata</taxon>
        <taxon>Vertebrata</taxon>
        <taxon>Euteleostomi</taxon>
        <taxon>Mammalia</taxon>
        <taxon>Eutheria</taxon>
        <taxon>Laurasiatheria</taxon>
        <taxon>Carnivora</taxon>
        <taxon>Caniformia</taxon>
        <taxon>Ursidae</taxon>
        <taxon>Ursus</taxon>
    </lineage>
</organism>
<evidence type="ECO:0000256" key="22">
    <source>
        <dbReference type="PROSITE-ProRule" id="PRU10141"/>
    </source>
</evidence>
<dbReference type="GO" id="GO:0031267">
    <property type="term" value="F:small GTPase binding"/>
    <property type="evidence" value="ECO:0007669"/>
    <property type="project" value="InterPro"/>
</dbReference>
<dbReference type="Gene3D" id="1.10.287.160">
    <property type="entry name" value="HR1 repeat"/>
    <property type="match status" value="3"/>
</dbReference>
<evidence type="ECO:0000256" key="21">
    <source>
        <dbReference type="PROSITE-ProRule" id="PRU01207"/>
    </source>
</evidence>
<dbReference type="STRING" id="9643.ENSUAMP00000007109"/>
<keyword evidence="10 22" id="KW-0547">Nucleotide-binding</keyword>
<evidence type="ECO:0000256" key="23">
    <source>
        <dbReference type="SAM" id="Coils"/>
    </source>
</evidence>
<keyword evidence="6" id="KW-0723">Serine/threonine-protein kinase</keyword>
<dbReference type="EC" id="2.7.11.13" evidence="4"/>
<evidence type="ECO:0000256" key="5">
    <source>
        <dbReference type="ARBA" id="ARBA00022490"/>
    </source>
</evidence>
<dbReference type="InterPro" id="IPR008271">
    <property type="entry name" value="Ser/Thr_kinase_AS"/>
</dbReference>
<dbReference type="SUPFAM" id="SSF46585">
    <property type="entry name" value="HR1 repeat"/>
    <property type="match status" value="3"/>
</dbReference>
<dbReference type="InterPro" id="IPR000719">
    <property type="entry name" value="Prot_kinase_dom"/>
</dbReference>
<dbReference type="InterPro" id="IPR017892">
    <property type="entry name" value="Pkinase_C"/>
</dbReference>
<dbReference type="AlphaFoldDB" id="A0A452QNV5"/>
<evidence type="ECO:0000259" key="27">
    <source>
        <dbReference type="PROSITE" id="PS51860"/>
    </source>
</evidence>
<dbReference type="FunFam" id="1.10.510.10:FF:000038">
    <property type="entry name" value="serine/threonine-protein kinase N2 isoform X1"/>
    <property type="match status" value="1"/>
</dbReference>
<evidence type="ECO:0000256" key="7">
    <source>
        <dbReference type="ARBA" id="ARBA00022553"/>
    </source>
</evidence>
<evidence type="ECO:0000256" key="17">
    <source>
        <dbReference type="ARBA" id="ARBA00054343"/>
    </source>
</evidence>
<evidence type="ECO:0000256" key="20">
    <source>
        <dbReference type="ARBA" id="ARBA00080559"/>
    </source>
</evidence>
<keyword evidence="9" id="KW-0677">Repeat</keyword>
<dbReference type="CDD" id="cd11622">
    <property type="entry name" value="HR1_PKN_1"/>
    <property type="match status" value="1"/>
</dbReference>
<dbReference type="Gene3D" id="3.30.200.20">
    <property type="entry name" value="Phosphorylase Kinase, domain 1"/>
    <property type="match status" value="1"/>
</dbReference>
<comment type="catalytic activity">
    <reaction evidence="16">
        <text>L-seryl-[protein] + ATP = O-phospho-L-seryl-[protein] + ADP + H(+)</text>
        <dbReference type="Rhea" id="RHEA:17989"/>
        <dbReference type="Rhea" id="RHEA-COMP:9863"/>
        <dbReference type="Rhea" id="RHEA-COMP:11604"/>
        <dbReference type="ChEBI" id="CHEBI:15378"/>
        <dbReference type="ChEBI" id="CHEBI:29999"/>
        <dbReference type="ChEBI" id="CHEBI:30616"/>
        <dbReference type="ChEBI" id="CHEBI:83421"/>
        <dbReference type="ChEBI" id="CHEBI:456216"/>
        <dbReference type="EC" id="2.7.11.13"/>
    </reaction>
</comment>
<dbReference type="CDD" id="cd05589">
    <property type="entry name" value="STKc_PKN"/>
    <property type="match status" value="1"/>
</dbReference>
<gene>
    <name evidence="28" type="primary">PKN3</name>
</gene>
<protein>
    <recommendedName>
        <fullName evidence="18">Serine/threonine-protein kinase N3</fullName>
        <ecNumber evidence="4">2.7.11.13</ecNumber>
    </recommendedName>
    <alternativeName>
        <fullName evidence="19">Protein kinase PKN-beta</fullName>
    </alternativeName>
    <alternativeName>
        <fullName evidence="20">Protein-kinase C-related kinase 3</fullName>
    </alternativeName>
</protein>
<dbReference type="Ensembl" id="ENSUAMT00000008055.1">
    <property type="protein sequence ID" value="ENSUAMP00000007109.1"/>
    <property type="gene ID" value="ENSUAMG00000006182.1"/>
</dbReference>
<dbReference type="FunFam" id="1.10.287.160:FF:000001">
    <property type="entry name" value="Putative serine/threonine-protein kinase N2"/>
    <property type="match status" value="1"/>
</dbReference>
<dbReference type="InterPro" id="IPR011009">
    <property type="entry name" value="Kinase-like_dom_sf"/>
</dbReference>
<keyword evidence="29" id="KW-1185">Reference proteome</keyword>
<proteinExistence type="inferred from homology"/>
<evidence type="ECO:0000256" key="13">
    <source>
        <dbReference type="ARBA" id="ARBA00023054"/>
    </source>
</evidence>
<comment type="similarity">
    <text evidence="3">Belongs to the protein kinase superfamily. AGC Ser/Thr protein kinase family. PKC subfamily.</text>
</comment>
<accession>A0A452QNV5</accession>
<dbReference type="SMART" id="SM00133">
    <property type="entry name" value="S_TK_X"/>
    <property type="match status" value="1"/>
</dbReference>
<dbReference type="InterPro" id="IPR000961">
    <property type="entry name" value="AGC-kinase_C"/>
</dbReference>
<evidence type="ECO:0000256" key="8">
    <source>
        <dbReference type="ARBA" id="ARBA00022679"/>
    </source>
</evidence>
<reference evidence="29" key="1">
    <citation type="submission" date="2016-06" db="EMBL/GenBank/DDBJ databases">
        <title>De novo assembly and RNA-Seq shows season-dependent expression and editing in black bear kidneys.</title>
        <authorList>
            <person name="Korstanje R."/>
            <person name="Srivastava A."/>
            <person name="Sarsani V.K."/>
            <person name="Sheehan S.M."/>
            <person name="Seger R.L."/>
            <person name="Barter M.E."/>
            <person name="Lindqvist C."/>
            <person name="Brody L.C."/>
            <person name="Mullikin J.C."/>
        </authorList>
    </citation>
    <scope>NUCLEOTIDE SEQUENCE [LARGE SCALE GENOMIC DNA]</scope>
</reference>
<evidence type="ECO:0000256" key="15">
    <source>
        <dbReference type="ARBA" id="ARBA00047272"/>
    </source>
</evidence>
<evidence type="ECO:0000256" key="12">
    <source>
        <dbReference type="ARBA" id="ARBA00022840"/>
    </source>
</evidence>
<evidence type="ECO:0000256" key="18">
    <source>
        <dbReference type="ARBA" id="ARBA00072338"/>
    </source>
</evidence>
<feature type="domain" description="AGC-kinase C-terminal" evidence="26">
    <location>
        <begin position="830"/>
        <end position="900"/>
    </location>
</feature>
<dbReference type="GeneTree" id="ENSGT00940000161818"/>
<evidence type="ECO:0000259" key="26">
    <source>
        <dbReference type="PROSITE" id="PS51285"/>
    </source>
</evidence>
<dbReference type="SMART" id="SM00742">
    <property type="entry name" value="Hr1"/>
    <property type="match status" value="3"/>
</dbReference>
<evidence type="ECO:0000256" key="2">
    <source>
        <dbReference type="ARBA" id="ARBA00004556"/>
    </source>
</evidence>
<keyword evidence="8" id="KW-0808">Transferase</keyword>
<feature type="domain" description="REM-1" evidence="27">
    <location>
        <begin position="191"/>
        <end position="260"/>
    </location>
</feature>
<dbReference type="InterPro" id="IPR011072">
    <property type="entry name" value="HR1_rho-bd"/>
</dbReference>
<evidence type="ECO:0000256" key="3">
    <source>
        <dbReference type="ARBA" id="ARBA00005490"/>
    </source>
</evidence>
<feature type="domain" description="Protein kinase" evidence="25">
    <location>
        <begin position="570"/>
        <end position="829"/>
    </location>
</feature>
<dbReference type="SUPFAM" id="SSF49562">
    <property type="entry name" value="C2 domain (Calcium/lipid-binding domain, CaLB)"/>
    <property type="match status" value="1"/>
</dbReference>
<dbReference type="PANTHER" id="PTHR24351">
    <property type="entry name" value="RIBOSOMAL PROTEIN S6 KINASE"/>
    <property type="match status" value="1"/>
</dbReference>
<dbReference type="GO" id="GO:0005524">
    <property type="term" value="F:ATP binding"/>
    <property type="evidence" value="ECO:0007669"/>
    <property type="project" value="UniProtKB-UniRule"/>
</dbReference>